<dbReference type="Proteomes" id="UP000520814">
    <property type="component" value="Unassembled WGS sequence"/>
</dbReference>
<protein>
    <submittedName>
        <fullName evidence="3">Outer membrane protein assembly factor BamB</fullName>
    </submittedName>
</protein>
<dbReference type="SMART" id="SM00564">
    <property type="entry name" value="PQQ"/>
    <property type="match status" value="7"/>
</dbReference>
<evidence type="ECO:0000313" key="3">
    <source>
        <dbReference type="EMBL" id="MBB6049374.1"/>
    </source>
</evidence>
<accession>A0A7W9SNF6</accession>
<dbReference type="InterPro" id="IPR002372">
    <property type="entry name" value="PQQ_rpt_dom"/>
</dbReference>
<dbReference type="RefSeq" id="WP_184192982.1">
    <property type="nucleotide sequence ID" value="NZ_JACHGW010000001.1"/>
</dbReference>
<feature type="compositionally biased region" description="Pro residues" evidence="1">
    <location>
        <begin position="17"/>
        <end position="35"/>
    </location>
</feature>
<feature type="domain" description="Pyrrolo-quinoline quinone repeat" evidence="2">
    <location>
        <begin position="80"/>
        <end position="180"/>
    </location>
</feature>
<reference evidence="3 4" key="1">
    <citation type="submission" date="2020-08" db="EMBL/GenBank/DDBJ databases">
        <title>Genomic Encyclopedia of Type Strains, Phase IV (KMG-IV): sequencing the most valuable type-strain genomes for metagenomic binning, comparative biology and taxonomic classification.</title>
        <authorList>
            <person name="Goeker M."/>
        </authorList>
    </citation>
    <scope>NUCLEOTIDE SEQUENCE [LARGE SCALE GENOMIC DNA]</scope>
    <source>
        <strain evidence="3 4">DSM 23562</strain>
    </source>
</reference>
<evidence type="ECO:0000256" key="1">
    <source>
        <dbReference type="SAM" id="MobiDB-lite"/>
    </source>
</evidence>
<dbReference type="InterPro" id="IPR018391">
    <property type="entry name" value="PQQ_b-propeller_rpt"/>
</dbReference>
<comment type="caution">
    <text evidence="3">The sequence shown here is derived from an EMBL/GenBank/DDBJ whole genome shotgun (WGS) entry which is preliminary data.</text>
</comment>
<dbReference type="Pfam" id="PF13360">
    <property type="entry name" value="PQQ_2"/>
    <property type="match status" value="2"/>
</dbReference>
<keyword evidence="4" id="KW-1185">Reference proteome</keyword>
<dbReference type="InterPro" id="IPR015943">
    <property type="entry name" value="WD40/YVTN_repeat-like_dom_sf"/>
</dbReference>
<dbReference type="AlphaFoldDB" id="A0A7W9SNF6"/>
<dbReference type="PANTHER" id="PTHR34512:SF30">
    <property type="entry name" value="OUTER MEMBRANE PROTEIN ASSEMBLY FACTOR BAMB"/>
    <property type="match status" value="1"/>
</dbReference>
<evidence type="ECO:0000313" key="4">
    <source>
        <dbReference type="Proteomes" id="UP000520814"/>
    </source>
</evidence>
<feature type="region of interest" description="Disordered" evidence="1">
    <location>
        <begin position="17"/>
        <end position="50"/>
    </location>
</feature>
<dbReference type="EMBL" id="JACHGW010000001">
    <property type="protein sequence ID" value="MBB6049374.1"/>
    <property type="molecule type" value="Genomic_DNA"/>
</dbReference>
<gene>
    <name evidence="3" type="ORF">HNQ39_001136</name>
</gene>
<proteinExistence type="predicted"/>
<evidence type="ECO:0000259" key="2">
    <source>
        <dbReference type="Pfam" id="PF13360"/>
    </source>
</evidence>
<sequence length="377" mass="40036">MMLLALLALGQFTPLPGKKPPVIAPKPPVATPTPAPQGGQALPSDTTPWQPTLLWRTSVKRGEGTAAVGKEAAYVAGGSAVHRFNSEGRTDWSTEIGPTAAEVTLDARRVYVGSERGTVYALDRANGAVAWKATLGSTVRMAPAVVGDRLVVECLDNYVYGLELLTGTIKWKFYRPDGSLGYAAPAAGPAGSVLVCGESTVYRLSATTGEETWRTPLGGKALGTPVLSGERVYVAGDGAGVVALDAETGERRWRFRVGDEKTGPDWFGAPLVVGKTLYVSSYRRNVYALDTTSGKVKWSTKVLGPALARPALDEKRNVLYLSSLTYKDNPTLTALNARTGVSVWDYKLGSLQAAPALAGGRLYLASTNGYFYAFSIQ</sequence>
<organism evidence="3 4">
    <name type="scientific">Armatimonas rosea</name>
    <dbReference type="NCBI Taxonomy" id="685828"/>
    <lineage>
        <taxon>Bacteria</taxon>
        <taxon>Bacillati</taxon>
        <taxon>Armatimonadota</taxon>
        <taxon>Armatimonadia</taxon>
        <taxon>Armatimonadales</taxon>
        <taxon>Armatimonadaceae</taxon>
        <taxon>Armatimonas</taxon>
    </lineage>
</organism>
<dbReference type="PANTHER" id="PTHR34512">
    <property type="entry name" value="CELL SURFACE PROTEIN"/>
    <property type="match status" value="1"/>
</dbReference>
<dbReference type="InterPro" id="IPR011047">
    <property type="entry name" value="Quinoprotein_ADH-like_sf"/>
</dbReference>
<dbReference type="Gene3D" id="2.130.10.10">
    <property type="entry name" value="YVTN repeat-like/Quinoprotein amine dehydrogenase"/>
    <property type="match status" value="2"/>
</dbReference>
<name>A0A7W9SNF6_ARMRO</name>
<dbReference type="SUPFAM" id="SSF50998">
    <property type="entry name" value="Quinoprotein alcohol dehydrogenase-like"/>
    <property type="match status" value="2"/>
</dbReference>
<feature type="domain" description="Pyrrolo-quinoline quinone repeat" evidence="2">
    <location>
        <begin position="187"/>
        <end position="303"/>
    </location>
</feature>